<dbReference type="AlphaFoldDB" id="A0A379SR31"/>
<dbReference type="PANTHER" id="PTHR34512:SF30">
    <property type="entry name" value="OUTER MEMBRANE PROTEIN ASSEMBLY FACTOR BAMB"/>
    <property type="match status" value="1"/>
</dbReference>
<dbReference type="SMART" id="SM00564">
    <property type="entry name" value="PQQ"/>
    <property type="match status" value="2"/>
</dbReference>
<dbReference type="InterPro" id="IPR018391">
    <property type="entry name" value="PQQ_b-propeller_rpt"/>
</dbReference>
<keyword evidence="2" id="KW-0449">Lipoprotein</keyword>
<dbReference type="InterPro" id="IPR002372">
    <property type="entry name" value="PQQ_rpt_dom"/>
</dbReference>
<gene>
    <name evidence="2" type="primary">yfgL_2</name>
    <name evidence="2" type="ORF">NCTC7304_01472</name>
</gene>
<dbReference type="InterPro" id="IPR011047">
    <property type="entry name" value="Quinoprotein_ADH-like_sf"/>
</dbReference>
<accession>A0A379SR31</accession>
<protein>
    <submittedName>
        <fullName evidence="2">Lipoprotein</fullName>
    </submittedName>
</protein>
<dbReference type="Pfam" id="PF13360">
    <property type="entry name" value="PQQ_2"/>
    <property type="match status" value="1"/>
</dbReference>
<evidence type="ECO:0000313" key="3">
    <source>
        <dbReference type="Proteomes" id="UP000254762"/>
    </source>
</evidence>
<name>A0A379SR31_SALER</name>
<dbReference type="SUPFAM" id="SSF50998">
    <property type="entry name" value="Quinoprotein alcohol dehydrogenase-like"/>
    <property type="match status" value="1"/>
</dbReference>
<dbReference type="InterPro" id="IPR015943">
    <property type="entry name" value="WD40/YVTN_repeat-like_dom_sf"/>
</dbReference>
<reference evidence="2 3" key="1">
    <citation type="submission" date="2018-06" db="EMBL/GenBank/DDBJ databases">
        <authorList>
            <consortium name="Pathogen Informatics"/>
            <person name="Doyle S."/>
        </authorList>
    </citation>
    <scope>NUCLEOTIDE SEQUENCE [LARGE SCALE GENOMIC DNA]</scope>
    <source>
        <strain evidence="2 3">NCTC7304</strain>
    </source>
</reference>
<dbReference type="EMBL" id="UGXD01000002">
    <property type="protein sequence ID" value="SUG32052.1"/>
    <property type="molecule type" value="Genomic_DNA"/>
</dbReference>
<sequence>MVRLCGNASWVRSNDFIVDGDRIYLVDQNDRVLALTTDGGVTLWTQSDLLHRLLTSPVLYNGDLVVGDSEGYLHWINVDDGRFVAQQKVDSSGFLTEPTVADGKLLIQAKDGTVYAITR</sequence>
<evidence type="ECO:0000259" key="1">
    <source>
        <dbReference type="Pfam" id="PF13360"/>
    </source>
</evidence>
<feature type="domain" description="Pyrrolo-quinoline quinone repeat" evidence="1">
    <location>
        <begin position="15"/>
        <end position="91"/>
    </location>
</feature>
<proteinExistence type="predicted"/>
<evidence type="ECO:0000313" key="2">
    <source>
        <dbReference type="EMBL" id="SUG32052.1"/>
    </source>
</evidence>
<dbReference type="Gene3D" id="2.130.10.10">
    <property type="entry name" value="YVTN repeat-like/Quinoprotein amine dehydrogenase"/>
    <property type="match status" value="1"/>
</dbReference>
<dbReference type="PANTHER" id="PTHR34512">
    <property type="entry name" value="CELL SURFACE PROTEIN"/>
    <property type="match status" value="1"/>
</dbReference>
<dbReference type="Proteomes" id="UP000254762">
    <property type="component" value="Unassembled WGS sequence"/>
</dbReference>
<organism evidence="2 3">
    <name type="scientific">Salmonella enterica subsp. arizonae</name>
    <dbReference type="NCBI Taxonomy" id="59203"/>
    <lineage>
        <taxon>Bacteria</taxon>
        <taxon>Pseudomonadati</taxon>
        <taxon>Pseudomonadota</taxon>
        <taxon>Gammaproteobacteria</taxon>
        <taxon>Enterobacterales</taxon>
        <taxon>Enterobacteriaceae</taxon>
        <taxon>Salmonella</taxon>
    </lineage>
</organism>